<evidence type="ECO:0000313" key="1">
    <source>
        <dbReference type="EMBL" id="TDE04913.1"/>
    </source>
</evidence>
<protein>
    <submittedName>
        <fullName evidence="1">GLPGLI family protein</fullName>
    </submittedName>
</protein>
<dbReference type="RefSeq" id="WP_132109736.1">
    <property type="nucleotide sequence ID" value="NZ_SMFO01000003.1"/>
</dbReference>
<dbReference type="NCBIfam" id="TIGR01200">
    <property type="entry name" value="GLPGLI"/>
    <property type="match status" value="1"/>
</dbReference>
<gene>
    <name evidence="1" type="ORF">E0F98_06105</name>
</gene>
<sequence length="243" mass="28146">MKHYILLLLLFSAPIFSQKKTYKITYDYHIAVKDNGEISMNTYLKTYLTGDGKKSLYVEDFIASQNNNNNPNTLNIKTESNPVFYKELLDNKVTYRDMVSLKFFNIQDEIENFDWQILPETKTILNYSCQKASLFFRGRTIEVYFTKDIPFSDGPWKLSGLPGMILEYTINNNAGMYNAIATKVEITANINEIINPYHEKQTITYEEFVTTYRKKYADTKAKISSYGGSGGMPKGYKELYIIE</sequence>
<dbReference type="InterPro" id="IPR005901">
    <property type="entry name" value="GLPGLI"/>
</dbReference>
<organism evidence="1 2">
    <name type="scientific">Flavobacterium hiemivividum</name>
    <dbReference type="NCBI Taxonomy" id="2541734"/>
    <lineage>
        <taxon>Bacteria</taxon>
        <taxon>Pseudomonadati</taxon>
        <taxon>Bacteroidota</taxon>
        <taxon>Flavobacteriia</taxon>
        <taxon>Flavobacteriales</taxon>
        <taxon>Flavobacteriaceae</taxon>
        <taxon>Flavobacterium</taxon>
    </lineage>
</organism>
<accession>A0A4R5D4A7</accession>
<dbReference type="Proteomes" id="UP000294597">
    <property type="component" value="Unassembled WGS sequence"/>
</dbReference>
<dbReference type="EMBL" id="SMFO01000003">
    <property type="protein sequence ID" value="TDE04913.1"/>
    <property type="molecule type" value="Genomic_DNA"/>
</dbReference>
<comment type="caution">
    <text evidence="1">The sequence shown here is derived from an EMBL/GenBank/DDBJ whole genome shotgun (WGS) entry which is preliminary data.</text>
</comment>
<evidence type="ECO:0000313" key="2">
    <source>
        <dbReference type="Proteomes" id="UP000294597"/>
    </source>
</evidence>
<dbReference type="AlphaFoldDB" id="A0A4R5D4A7"/>
<reference evidence="1 2" key="1">
    <citation type="submission" date="2019-03" db="EMBL/GenBank/DDBJ databases">
        <title>Flavobacterium TSA-D2 sp. nov., isolated from arctic soil.</title>
        <authorList>
            <person name="Chaudhary D.K."/>
        </authorList>
    </citation>
    <scope>NUCLEOTIDE SEQUENCE [LARGE SCALE GENOMIC DNA]</scope>
    <source>
        <strain evidence="1 2">TSA-D2</strain>
    </source>
</reference>
<name>A0A4R5D4A7_9FLAO</name>
<proteinExistence type="predicted"/>
<dbReference type="Pfam" id="PF22252">
    <property type="entry name" value="PNGase_F-II_N"/>
    <property type="match status" value="1"/>
</dbReference>
<keyword evidence="2" id="KW-1185">Reference proteome</keyword>